<dbReference type="GO" id="GO:0005524">
    <property type="term" value="F:ATP binding"/>
    <property type="evidence" value="ECO:0007669"/>
    <property type="project" value="UniProtKB-KW"/>
</dbReference>
<dbReference type="GeneID" id="9689308"/>
<dbReference type="InterPro" id="IPR004154">
    <property type="entry name" value="Anticodon-bd"/>
</dbReference>
<dbReference type="AlphaFoldDB" id="C1N7B0"/>
<dbReference type="InterPro" id="IPR041715">
    <property type="entry name" value="HisRS-like_core"/>
</dbReference>
<feature type="binding site" evidence="10">
    <location>
        <position position="188"/>
    </location>
    <ligand>
        <name>L-histidine</name>
        <dbReference type="ChEBI" id="CHEBI:57595"/>
    </ligand>
</feature>
<dbReference type="OrthoDB" id="1906957at2759"/>
<feature type="domain" description="Aminoacyl-transfer RNA synthetases class-II family profile" evidence="12">
    <location>
        <begin position="88"/>
        <end position="409"/>
    </location>
</feature>
<feature type="binding site" evidence="10">
    <location>
        <position position="206"/>
    </location>
    <ligand>
        <name>L-histidine</name>
        <dbReference type="ChEBI" id="CHEBI:57595"/>
    </ligand>
</feature>
<feature type="compositionally biased region" description="Low complexity" evidence="11">
    <location>
        <begin position="13"/>
        <end position="37"/>
    </location>
</feature>
<dbReference type="PIRSF" id="PIRSF001549">
    <property type="entry name" value="His-tRNA_synth"/>
    <property type="match status" value="1"/>
</dbReference>
<dbReference type="Gene3D" id="3.40.50.800">
    <property type="entry name" value="Anticodon-binding domain"/>
    <property type="match status" value="1"/>
</dbReference>
<evidence type="ECO:0000256" key="5">
    <source>
        <dbReference type="ARBA" id="ARBA00022840"/>
    </source>
</evidence>
<dbReference type="SUPFAM" id="SSF55681">
    <property type="entry name" value="Class II aaRS and biotin synthetases"/>
    <property type="match status" value="1"/>
</dbReference>
<dbReference type="GO" id="GO:0004821">
    <property type="term" value="F:histidine-tRNA ligase activity"/>
    <property type="evidence" value="ECO:0007669"/>
    <property type="project" value="UniProtKB-EC"/>
</dbReference>
<dbReference type="InterPro" id="IPR006195">
    <property type="entry name" value="aa-tRNA-synth_II"/>
</dbReference>
<dbReference type="KEGG" id="mpp:MICPUCDRAFT_36675"/>
<feature type="binding site" evidence="10">
    <location>
        <position position="346"/>
    </location>
    <ligand>
        <name>L-histidine</name>
        <dbReference type="ChEBI" id="CHEBI:57595"/>
    </ligand>
</feature>
<dbReference type="STRING" id="564608.C1N7B0"/>
<comment type="catalytic activity">
    <reaction evidence="9">
        <text>tRNA(His) + L-histidine + ATP = L-histidyl-tRNA(His) + AMP + diphosphate + H(+)</text>
        <dbReference type="Rhea" id="RHEA:17313"/>
        <dbReference type="Rhea" id="RHEA-COMP:9665"/>
        <dbReference type="Rhea" id="RHEA-COMP:9689"/>
        <dbReference type="ChEBI" id="CHEBI:15378"/>
        <dbReference type="ChEBI" id="CHEBI:30616"/>
        <dbReference type="ChEBI" id="CHEBI:33019"/>
        <dbReference type="ChEBI" id="CHEBI:57595"/>
        <dbReference type="ChEBI" id="CHEBI:78442"/>
        <dbReference type="ChEBI" id="CHEBI:78527"/>
        <dbReference type="ChEBI" id="CHEBI:456215"/>
        <dbReference type="EC" id="6.1.1.21"/>
    </reaction>
</comment>
<evidence type="ECO:0000256" key="11">
    <source>
        <dbReference type="SAM" id="MobiDB-lite"/>
    </source>
</evidence>
<proteinExistence type="inferred from homology"/>
<evidence type="ECO:0000259" key="12">
    <source>
        <dbReference type="PROSITE" id="PS50862"/>
    </source>
</evidence>
<feature type="binding site" evidence="10">
    <location>
        <begin position="158"/>
        <end position="160"/>
    </location>
    <ligand>
        <name>L-histidine</name>
        <dbReference type="ChEBI" id="CHEBI:57595"/>
    </ligand>
</feature>
<evidence type="ECO:0000256" key="4">
    <source>
        <dbReference type="ARBA" id="ARBA00022741"/>
    </source>
</evidence>
<evidence type="ECO:0000256" key="1">
    <source>
        <dbReference type="ARBA" id="ARBA00008226"/>
    </source>
</evidence>
<evidence type="ECO:0000313" key="14">
    <source>
        <dbReference type="Proteomes" id="UP000001876"/>
    </source>
</evidence>
<gene>
    <name evidence="13" type="ORF">MICPUCDRAFT_36675</name>
</gene>
<dbReference type="NCBIfam" id="TIGR00442">
    <property type="entry name" value="hisS"/>
    <property type="match status" value="1"/>
</dbReference>
<dbReference type="RefSeq" id="XP_003063705.1">
    <property type="nucleotide sequence ID" value="XM_003063659.1"/>
</dbReference>
<dbReference type="PANTHER" id="PTHR43707:SF1">
    <property type="entry name" value="HISTIDINE--TRNA LIGASE, MITOCHONDRIAL-RELATED"/>
    <property type="match status" value="1"/>
</dbReference>
<dbReference type="EC" id="6.1.1.21" evidence="2"/>
<name>C1N7B0_MICPC</name>
<dbReference type="CDD" id="cd00773">
    <property type="entry name" value="HisRS-like_core"/>
    <property type="match status" value="1"/>
</dbReference>
<feature type="region of interest" description="Disordered" evidence="11">
    <location>
        <begin position="13"/>
        <end position="91"/>
    </location>
</feature>
<dbReference type="InterPro" id="IPR015807">
    <property type="entry name" value="His-tRNA-ligase"/>
</dbReference>
<dbReference type="InterPro" id="IPR004516">
    <property type="entry name" value="HisRS/HisZ"/>
</dbReference>
<keyword evidence="6" id="KW-0648">Protein biosynthesis</keyword>
<reference evidence="13 14" key="1">
    <citation type="journal article" date="2009" name="Science">
        <title>Green evolution and dynamic adaptations revealed by genomes of the marine picoeukaryotes Micromonas.</title>
        <authorList>
            <person name="Worden A.Z."/>
            <person name="Lee J.H."/>
            <person name="Mock T."/>
            <person name="Rouze P."/>
            <person name="Simmons M.P."/>
            <person name="Aerts A.L."/>
            <person name="Allen A.E."/>
            <person name="Cuvelier M.L."/>
            <person name="Derelle E."/>
            <person name="Everett M.V."/>
            <person name="Foulon E."/>
            <person name="Grimwood J."/>
            <person name="Gundlach H."/>
            <person name="Henrissat B."/>
            <person name="Napoli C."/>
            <person name="McDonald S.M."/>
            <person name="Parker M.S."/>
            <person name="Rombauts S."/>
            <person name="Salamov A."/>
            <person name="Von Dassow P."/>
            <person name="Badger J.H."/>
            <person name="Coutinho P.M."/>
            <person name="Demir E."/>
            <person name="Dubchak I."/>
            <person name="Gentemann C."/>
            <person name="Eikrem W."/>
            <person name="Gready J.E."/>
            <person name="John U."/>
            <person name="Lanier W."/>
            <person name="Lindquist E.A."/>
            <person name="Lucas S."/>
            <person name="Mayer K.F."/>
            <person name="Moreau H."/>
            <person name="Not F."/>
            <person name="Otillar R."/>
            <person name="Panaud O."/>
            <person name="Pangilinan J."/>
            <person name="Paulsen I."/>
            <person name="Piegu B."/>
            <person name="Poliakov A."/>
            <person name="Robbens S."/>
            <person name="Schmutz J."/>
            <person name="Toulza E."/>
            <person name="Wyss T."/>
            <person name="Zelensky A."/>
            <person name="Zhou K."/>
            <person name="Armbrust E.V."/>
            <person name="Bhattacharya D."/>
            <person name="Goodenough U.W."/>
            <person name="Van de Peer Y."/>
            <person name="Grigoriev I.V."/>
        </authorList>
    </citation>
    <scope>NUCLEOTIDE SEQUENCE [LARGE SCALE GENOMIC DNA]</scope>
    <source>
        <strain evidence="13 14">CCMP1545</strain>
    </source>
</reference>
<feature type="compositionally biased region" description="Low complexity" evidence="11">
    <location>
        <begin position="49"/>
        <end position="68"/>
    </location>
</feature>
<dbReference type="Proteomes" id="UP000001876">
    <property type="component" value="Unassembled WGS sequence"/>
</dbReference>
<protein>
    <recommendedName>
        <fullName evidence="2">histidine--tRNA ligase</fullName>
        <ecNumber evidence="2">6.1.1.21</ecNumber>
    </recommendedName>
    <alternativeName>
        <fullName evidence="8">Histidyl-tRNA synthetase</fullName>
    </alternativeName>
</protein>
<dbReference type="EMBL" id="GG663749">
    <property type="protein sequence ID" value="EEH52078.1"/>
    <property type="molecule type" value="Genomic_DNA"/>
</dbReference>
<evidence type="ECO:0000313" key="13">
    <source>
        <dbReference type="EMBL" id="EEH52078.1"/>
    </source>
</evidence>
<dbReference type="FunFam" id="3.40.50.800:FF:000017">
    <property type="entry name" value="Histidine--tRNA ligase chloroplastic/mitochondrial"/>
    <property type="match status" value="1"/>
</dbReference>
<evidence type="ECO:0000256" key="6">
    <source>
        <dbReference type="ARBA" id="ARBA00022917"/>
    </source>
</evidence>
<dbReference type="Gene3D" id="3.30.930.10">
    <property type="entry name" value="Bira Bifunctional Protein, Domain 2"/>
    <property type="match status" value="1"/>
</dbReference>
<comment type="similarity">
    <text evidence="1">Belongs to the class-II aminoacyl-tRNA synthetase family.</text>
</comment>
<dbReference type="GO" id="GO:0005737">
    <property type="term" value="C:cytoplasm"/>
    <property type="evidence" value="ECO:0007669"/>
    <property type="project" value="InterPro"/>
</dbReference>
<dbReference type="GO" id="GO:0006427">
    <property type="term" value="P:histidyl-tRNA aminoacylation"/>
    <property type="evidence" value="ECO:0007669"/>
    <property type="project" value="InterPro"/>
</dbReference>
<evidence type="ECO:0000256" key="2">
    <source>
        <dbReference type="ARBA" id="ARBA00012815"/>
    </source>
</evidence>
<dbReference type="HAMAP" id="MF_00127">
    <property type="entry name" value="His_tRNA_synth"/>
    <property type="match status" value="1"/>
</dbReference>
<evidence type="ECO:0000256" key="8">
    <source>
        <dbReference type="ARBA" id="ARBA00030619"/>
    </source>
</evidence>
<evidence type="ECO:0000256" key="7">
    <source>
        <dbReference type="ARBA" id="ARBA00023146"/>
    </source>
</evidence>
<keyword evidence="4" id="KW-0547">Nucleotide-binding</keyword>
<evidence type="ECO:0000256" key="9">
    <source>
        <dbReference type="ARBA" id="ARBA00047639"/>
    </source>
</evidence>
<feature type="binding site" evidence="10">
    <location>
        <position position="202"/>
    </location>
    <ligand>
        <name>L-histidine</name>
        <dbReference type="ChEBI" id="CHEBI:57595"/>
    </ligand>
</feature>
<organism evidence="14">
    <name type="scientific">Micromonas pusilla (strain CCMP1545)</name>
    <name type="common">Picoplanktonic green alga</name>
    <dbReference type="NCBI Taxonomy" id="564608"/>
    <lineage>
        <taxon>Eukaryota</taxon>
        <taxon>Viridiplantae</taxon>
        <taxon>Chlorophyta</taxon>
        <taxon>Mamiellophyceae</taxon>
        <taxon>Mamiellales</taxon>
        <taxon>Mamiellaceae</taxon>
        <taxon>Micromonas</taxon>
    </lineage>
</organism>
<evidence type="ECO:0000256" key="10">
    <source>
        <dbReference type="PIRSR" id="PIRSR001549-1"/>
    </source>
</evidence>
<dbReference type="eggNOG" id="KOG1936">
    <property type="taxonomic scope" value="Eukaryota"/>
</dbReference>
<accession>C1N7B0</accession>
<dbReference type="FunFam" id="3.30.930.10:FF:000054">
    <property type="entry name" value="Histidine--tRNA ligase chloroplastic/mitochondrial"/>
    <property type="match status" value="1"/>
</dbReference>
<dbReference type="Pfam" id="PF13393">
    <property type="entry name" value="tRNA-synt_His"/>
    <property type="match status" value="1"/>
</dbReference>
<keyword evidence="14" id="KW-1185">Reference proteome</keyword>
<keyword evidence="5" id="KW-0067">ATP-binding</keyword>
<evidence type="ECO:0000256" key="3">
    <source>
        <dbReference type="ARBA" id="ARBA00022598"/>
    </source>
</evidence>
<dbReference type="PANTHER" id="PTHR43707">
    <property type="entry name" value="HISTIDYL-TRNA SYNTHETASE"/>
    <property type="match status" value="1"/>
</dbReference>
<feature type="binding site" evidence="10">
    <location>
        <begin position="350"/>
        <end position="351"/>
    </location>
    <ligand>
        <name>L-histidine</name>
        <dbReference type="ChEBI" id="CHEBI:57595"/>
    </ligand>
</feature>
<keyword evidence="7" id="KW-0030">Aminoacyl-tRNA synthetase</keyword>
<dbReference type="InterPro" id="IPR036621">
    <property type="entry name" value="Anticodon-bd_dom_sf"/>
</dbReference>
<dbReference type="SUPFAM" id="SSF52954">
    <property type="entry name" value="Class II aaRS ABD-related"/>
    <property type="match status" value="1"/>
</dbReference>
<dbReference type="InterPro" id="IPR045864">
    <property type="entry name" value="aa-tRNA-synth_II/BPL/LPL"/>
</dbReference>
<sequence length="503" mass="55124">MLRAPTTLRSLLSARRAASAARVAPSSPSSPSSSPSLARRRLFSTSQIRAGPAAASAGGGRSTTTTSPDRASSDGARKKMIDLQPPKGTRDFAPEEMRVRNWLFGHFRDVARTFGFEEWDAPVLETEELYVRKAGEEITTQLYNFEDKGNRRVALRPELTPSFARLILQQGKSLALPAKWFAIGQCWRYERMTRGRRREHYQWNMDIVGVDGVEAEAELLAAIVEFFTRLGITSADVGLKVSSRKVLQAVLTRYDVPEASFAPVCVVVDKIEKLPREKIVEELAGLGVTEDAIDGILAAMEMKTIDDLAALLGADADAVKDLTTLFSHAEAYGYADWLVFDASVVRGLSYYTGVVFEGFDRAGELRAICGGGRYDKLLGALGGEDRSMVGFGFGDAVIMELVNDRGLLPESLKTGCVDDLVYPMTAALRPAAMAIAARLRKAGRRVDLVIEDGKKPKWVFKHAERSGAARVVLLGEKEWAEGKVRVKDLASREETDVDPESLC</sequence>
<dbReference type="OMA" id="CGGGNFK"/>
<feature type="compositionally biased region" description="Basic and acidic residues" evidence="11">
    <location>
        <begin position="71"/>
        <end position="81"/>
    </location>
</feature>
<keyword evidence="3" id="KW-0436">Ligase</keyword>
<dbReference type="Pfam" id="PF03129">
    <property type="entry name" value="HGTP_anticodon"/>
    <property type="match status" value="1"/>
</dbReference>
<dbReference type="PROSITE" id="PS50862">
    <property type="entry name" value="AA_TRNA_LIGASE_II"/>
    <property type="match status" value="1"/>
</dbReference>